<protein>
    <submittedName>
        <fullName evidence="2">Regulatory signaling modulator protein AmpE</fullName>
    </submittedName>
</protein>
<keyword evidence="1" id="KW-1133">Transmembrane helix</keyword>
<dbReference type="PANTHER" id="PTHR38684:SF1">
    <property type="entry name" value="PROTEIN AMPE"/>
    <property type="match status" value="1"/>
</dbReference>
<evidence type="ECO:0000256" key="1">
    <source>
        <dbReference type="SAM" id="Phobius"/>
    </source>
</evidence>
<accession>A0ABZ0X395</accession>
<dbReference type="PANTHER" id="PTHR38684">
    <property type="entry name" value="PROTEIN AMPE"/>
    <property type="match status" value="1"/>
</dbReference>
<feature type="transmembrane region" description="Helical" evidence="1">
    <location>
        <begin position="154"/>
        <end position="174"/>
    </location>
</feature>
<reference evidence="2 3" key="1">
    <citation type="submission" date="2023-11" db="EMBL/GenBank/DDBJ databases">
        <title>MicrobeMod: A computational toolkit for identifying prokaryotic methylation and restriction-modification with nanopore sequencing.</title>
        <authorList>
            <person name="Crits-Christoph A."/>
            <person name="Kang S.C."/>
            <person name="Lee H."/>
            <person name="Ostrov N."/>
        </authorList>
    </citation>
    <scope>NUCLEOTIDE SEQUENCE [LARGE SCALE GENOMIC DNA]</scope>
    <source>
        <strain evidence="2 3">DSMZ 16071</strain>
    </source>
</reference>
<feature type="transmembrane region" description="Helical" evidence="1">
    <location>
        <begin position="194"/>
        <end position="214"/>
    </location>
</feature>
<keyword evidence="1" id="KW-0812">Transmembrane</keyword>
<proteinExistence type="predicted"/>
<dbReference type="Proteomes" id="UP001324185">
    <property type="component" value="Chromosome"/>
</dbReference>
<keyword evidence="1" id="KW-0472">Membrane</keyword>
<dbReference type="InterPro" id="IPR052966">
    <property type="entry name" value="Beta-lactamase_Reg"/>
</dbReference>
<organism evidence="2 3">
    <name type="scientific">Kangiella aquimarina</name>
    <dbReference type="NCBI Taxonomy" id="261965"/>
    <lineage>
        <taxon>Bacteria</taxon>
        <taxon>Pseudomonadati</taxon>
        <taxon>Pseudomonadota</taxon>
        <taxon>Gammaproteobacteria</taxon>
        <taxon>Kangiellales</taxon>
        <taxon>Kangiellaceae</taxon>
        <taxon>Kangiella</taxon>
    </lineage>
</organism>
<name>A0ABZ0X395_9GAMM</name>
<feature type="transmembrane region" description="Helical" evidence="1">
    <location>
        <begin position="77"/>
        <end position="96"/>
    </location>
</feature>
<dbReference type="Pfam" id="PF03186">
    <property type="entry name" value="CobD_Cbib"/>
    <property type="match status" value="1"/>
</dbReference>
<dbReference type="EMBL" id="CP140158">
    <property type="protein sequence ID" value="WQG85005.1"/>
    <property type="molecule type" value="Genomic_DNA"/>
</dbReference>
<dbReference type="RefSeq" id="WP_018625378.1">
    <property type="nucleotide sequence ID" value="NZ_CP140158.1"/>
</dbReference>
<gene>
    <name evidence="2" type="primary">ampE</name>
    <name evidence="2" type="ORF">SR900_11075</name>
</gene>
<feature type="transmembrane region" description="Helical" evidence="1">
    <location>
        <begin position="271"/>
        <end position="288"/>
    </location>
</feature>
<evidence type="ECO:0000313" key="2">
    <source>
        <dbReference type="EMBL" id="WQG85005.1"/>
    </source>
</evidence>
<feature type="transmembrane region" description="Helical" evidence="1">
    <location>
        <begin position="53"/>
        <end position="71"/>
    </location>
</feature>
<keyword evidence="3" id="KW-1185">Reference proteome</keyword>
<evidence type="ECO:0000313" key="3">
    <source>
        <dbReference type="Proteomes" id="UP001324185"/>
    </source>
</evidence>
<dbReference type="InterPro" id="IPR004485">
    <property type="entry name" value="Cobalamin_biosynth_CobD/CbiB"/>
</dbReference>
<sequence length="289" mass="32089">MALLSLIIALLFERYFHTGSSEEREKFSNAGWFVSYQKRLASSFGEQSWFKGWLAEAILILLPVLLIFLLFESLEDGFLSSLFSVALAVVILVHCLGPESPRKSLRGYFSDIANDDEQGAYEHAAKFAGKEADDWEQTQRMVSEAIFTETQRRYAAVVIWFVLLGPAGALLYRLLDWYLANNPEGSLSAPLKTVMDWVAGRVSALAYLLAGDMASGVSRIKKQFFNLNVGGMELIEATGVAAIGPILDCETQQKQKVAENLCALKLTERTGVILFAFVAVMSLLGWTFF</sequence>